<proteinExistence type="predicted"/>
<evidence type="ECO:0000313" key="1">
    <source>
        <dbReference type="EMBL" id="MET3771657.1"/>
    </source>
</evidence>
<accession>A0ACC6TDA4</accession>
<comment type="caution">
    <text evidence="1">The sequence shown here is derived from an EMBL/GenBank/DDBJ whole genome shotgun (WGS) entry which is preliminary data.</text>
</comment>
<dbReference type="EMBL" id="JBEPNJ010000004">
    <property type="protein sequence ID" value="MET3771657.1"/>
    <property type="molecule type" value="Genomic_DNA"/>
</dbReference>
<protein>
    <submittedName>
        <fullName evidence="1">Uncharacterized protein</fullName>
    </submittedName>
</protein>
<gene>
    <name evidence="1" type="ORF">ABIC98_001294</name>
</gene>
<sequence length="72" mass="7475">MTIVFGGMAASLDGYIRSVSGDLSWLKDAMSKAEDYGFAATEQRACRSSAALGDGQGWNLRSAGPIPPASCC</sequence>
<organism evidence="1 2">
    <name type="scientific">Arthrobacter nitrophenolicus</name>
    <dbReference type="NCBI Taxonomy" id="683150"/>
    <lineage>
        <taxon>Bacteria</taxon>
        <taxon>Bacillati</taxon>
        <taxon>Actinomycetota</taxon>
        <taxon>Actinomycetes</taxon>
        <taxon>Micrococcales</taxon>
        <taxon>Micrococcaceae</taxon>
        <taxon>Arthrobacter</taxon>
    </lineage>
</organism>
<evidence type="ECO:0000313" key="2">
    <source>
        <dbReference type="Proteomes" id="UP001549207"/>
    </source>
</evidence>
<keyword evidence="2" id="KW-1185">Reference proteome</keyword>
<reference evidence="1" key="1">
    <citation type="submission" date="2024-06" db="EMBL/GenBank/DDBJ databases">
        <title>Genomic Encyclopedia of Type Strains, Phase IV (KMG-IV): sequencing the most valuable type-strain genomes for metagenomic binning, comparative biology and taxonomic classification.</title>
        <authorList>
            <person name="Goeker M."/>
        </authorList>
    </citation>
    <scope>NUCLEOTIDE SEQUENCE</scope>
    <source>
        <strain evidence="1">SJCon</strain>
    </source>
</reference>
<name>A0ACC6TDA4_9MICC</name>
<dbReference type="Proteomes" id="UP001549207">
    <property type="component" value="Unassembled WGS sequence"/>
</dbReference>